<dbReference type="GO" id="GO:0051539">
    <property type="term" value="F:4 iron, 4 sulfur cluster binding"/>
    <property type="evidence" value="ECO:0007669"/>
    <property type="project" value="UniProtKB-KW"/>
</dbReference>
<evidence type="ECO:0000256" key="4">
    <source>
        <dbReference type="ARBA" id="ARBA00023014"/>
    </source>
</evidence>
<dbReference type="SUPFAM" id="SSF54862">
    <property type="entry name" value="4Fe-4S ferredoxins"/>
    <property type="match status" value="1"/>
</dbReference>
<comment type="caution">
    <text evidence="7">The sequence shown here is derived from an EMBL/GenBank/DDBJ whole genome shotgun (WGS) entry which is preliminary data.</text>
</comment>
<evidence type="ECO:0000256" key="2">
    <source>
        <dbReference type="ARBA" id="ARBA00022723"/>
    </source>
</evidence>
<dbReference type="OrthoDB" id="9779457at2"/>
<dbReference type="InterPro" id="IPR050954">
    <property type="entry name" value="ET_IronSulfur_Cluster-Binding"/>
</dbReference>
<name>A0A432VTU5_9GAMM</name>
<protein>
    <submittedName>
        <fullName evidence="7">Tetrathionate reductase subunit B</fullName>
    </submittedName>
</protein>
<evidence type="ECO:0000313" key="8">
    <source>
        <dbReference type="Proteomes" id="UP000288212"/>
    </source>
</evidence>
<dbReference type="Proteomes" id="UP000288212">
    <property type="component" value="Unassembled WGS sequence"/>
</dbReference>
<keyword evidence="3" id="KW-0408">Iron</keyword>
<reference evidence="7 8" key="1">
    <citation type="journal article" date="2011" name="Front. Microbiol.">
        <title>Genomic signatures of strain selection and enhancement in Bacillus atrophaeus var. globigii, a historical biowarfare simulant.</title>
        <authorList>
            <person name="Gibbons H.S."/>
            <person name="Broomall S.M."/>
            <person name="McNew L.A."/>
            <person name="Daligault H."/>
            <person name="Chapman C."/>
            <person name="Bruce D."/>
            <person name="Karavis M."/>
            <person name="Krepps M."/>
            <person name="McGregor P.A."/>
            <person name="Hong C."/>
            <person name="Park K.H."/>
            <person name="Akmal A."/>
            <person name="Feldman A."/>
            <person name="Lin J.S."/>
            <person name="Chang W.E."/>
            <person name="Higgs B.W."/>
            <person name="Demirev P."/>
            <person name="Lindquist J."/>
            <person name="Liem A."/>
            <person name="Fochler E."/>
            <person name="Read T.D."/>
            <person name="Tapia R."/>
            <person name="Johnson S."/>
            <person name="Bishop-Lilly K.A."/>
            <person name="Detter C."/>
            <person name="Han C."/>
            <person name="Sozhamannan S."/>
            <person name="Rosenzweig C.N."/>
            <person name="Skowronski E.W."/>
        </authorList>
    </citation>
    <scope>NUCLEOTIDE SEQUENCE [LARGE SCALE GENOMIC DNA]</scope>
    <source>
        <strain evidence="7 8">AK5</strain>
    </source>
</reference>
<proteinExistence type="predicted"/>
<keyword evidence="1" id="KW-0004">4Fe-4S</keyword>
<evidence type="ECO:0000256" key="5">
    <source>
        <dbReference type="SAM" id="SignalP"/>
    </source>
</evidence>
<dbReference type="CDD" id="cd10551">
    <property type="entry name" value="PsrB"/>
    <property type="match status" value="1"/>
</dbReference>
<dbReference type="InterPro" id="IPR017896">
    <property type="entry name" value="4Fe4S_Fe-S-bd"/>
</dbReference>
<dbReference type="PROSITE" id="PS00198">
    <property type="entry name" value="4FE4S_FER_1"/>
    <property type="match status" value="1"/>
</dbReference>
<dbReference type="Pfam" id="PF13247">
    <property type="entry name" value="Fer4_11"/>
    <property type="match status" value="1"/>
</dbReference>
<feature type="chain" id="PRO_5019297235" evidence="5">
    <location>
        <begin position="36"/>
        <end position="265"/>
    </location>
</feature>
<dbReference type="AlphaFoldDB" id="A0A432VTU5"/>
<keyword evidence="4" id="KW-0411">Iron-sulfur</keyword>
<evidence type="ECO:0000256" key="1">
    <source>
        <dbReference type="ARBA" id="ARBA00022485"/>
    </source>
</evidence>
<dbReference type="PANTHER" id="PTHR43177">
    <property type="entry name" value="PROTEIN NRFC"/>
    <property type="match status" value="1"/>
</dbReference>
<dbReference type="PANTHER" id="PTHR43177:SF9">
    <property type="entry name" value="PROTEIN NRFC"/>
    <property type="match status" value="1"/>
</dbReference>
<gene>
    <name evidence="7" type="ORF">CWE06_07270</name>
</gene>
<sequence length="265" mass="29021">MDFARRAILGQIAKLTAGAALVPLASITMSSSAVASPINSQPARREGDASKRYGMLIDLRQCIGCQACTVSCHIENEAPLGNFRTIVSQYEVSNESTGDFATMMLPRLCNQCENPPCVPVCPVQATFQRKDGIVVVDNEACVGCAYCVQACPYDARFINKKTQTADKCTFCAHRLEANLLPACVESCVGGARIIGDMRAPSSQISKMIAQHRSELMVLKPEQGTLPQVYYLGMDERFLSRPQAEPALWDVRDMDGKEIGYEFLDH</sequence>
<dbReference type="PROSITE" id="PS51379">
    <property type="entry name" value="4FE4S_FER_2"/>
    <property type="match status" value="2"/>
</dbReference>
<evidence type="ECO:0000313" key="7">
    <source>
        <dbReference type="EMBL" id="RUO19829.1"/>
    </source>
</evidence>
<organism evidence="7 8">
    <name type="scientific">Aliidiomarina haloalkalitolerans</name>
    <dbReference type="NCBI Taxonomy" id="859059"/>
    <lineage>
        <taxon>Bacteria</taxon>
        <taxon>Pseudomonadati</taxon>
        <taxon>Pseudomonadota</taxon>
        <taxon>Gammaproteobacteria</taxon>
        <taxon>Alteromonadales</taxon>
        <taxon>Idiomarinaceae</taxon>
        <taxon>Aliidiomarina</taxon>
    </lineage>
</organism>
<keyword evidence="5" id="KW-0732">Signal</keyword>
<accession>A0A432VTU5</accession>
<dbReference type="EMBL" id="PIPI01000004">
    <property type="protein sequence ID" value="RUO19829.1"/>
    <property type="molecule type" value="Genomic_DNA"/>
</dbReference>
<evidence type="ECO:0000259" key="6">
    <source>
        <dbReference type="PROSITE" id="PS51379"/>
    </source>
</evidence>
<dbReference type="RefSeq" id="WP_126792644.1">
    <property type="nucleotide sequence ID" value="NZ_PIPI01000004.1"/>
</dbReference>
<evidence type="ECO:0000256" key="3">
    <source>
        <dbReference type="ARBA" id="ARBA00023004"/>
    </source>
</evidence>
<keyword evidence="8" id="KW-1185">Reference proteome</keyword>
<dbReference type="GO" id="GO:0046872">
    <property type="term" value="F:metal ion binding"/>
    <property type="evidence" value="ECO:0007669"/>
    <property type="project" value="UniProtKB-KW"/>
</dbReference>
<dbReference type="InterPro" id="IPR054822">
    <property type="entry name" value="DsrO-like"/>
</dbReference>
<dbReference type="NCBIfam" id="NF045797">
    <property type="entry name" value="DsrO"/>
    <property type="match status" value="1"/>
</dbReference>
<feature type="domain" description="4Fe-4S ferredoxin-type" evidence="6">
    <location>
        <begin position="53"/>
        <end position="83"/>
    </location>
</feature>
<keyword evidence="2" id="KW-0479">Metal-binding</keyword>
<dbReference type="Gene3D" id="3.30.70.20">
    <property type="match status" value="2"/>
</dbReference>
<dbReference type="InterPro" id="IPR017900">
    <property type="entry name" value="4Fe4S_Fe_S_CS"/>
</dbReference>
<feature type="domain" description="4Fe-4S ferredoxin-type" evidence="6">
    <location>
        <begin position="132"/>
        <end position="161"/>
    </location>
</feature>
<feature type="signal peptide" evidence="5">
    <location>
        <begin position="1"/>
        <end position="35"/>
    </location>
</feature>